<reference evidence="1" key="1">
    <citation type="journal article" date="2022" name="Int. J. Mol. Sci.">
        <title>Draft Genome of Tanacetum Coccineum: Genomic Comparison of Closely Related Tanacetum-Family Plants.</title>
        <authorList>
            <person name="Yamashiro T."/>
            <person name="Shiraishi A."/>
            <person name="Nakayama K."/>
            <person name="Satake H."/>
        </authorList>
    </citation>
    <scope>NUCLEOTIDE SEQUENCE</scope>
</reference>
<proteinExistence type="predicted"/>
<accession>A0ABQ5HDZ2</accession>
<comment type="caution">
    <text evidence="1">The sequence shown here is derived from an EMBL/GenBank/DDBJ whole genome shotgun (WGS) entry which is preliminary data.</text>
</comment>
<organism evidence="1 2">
    <name type="scientific">Tanacetum coccineum</name>
    <dbReference type="NCBI Taxonomy" id="301880"/>
    <lineage>
        <taxon>Eukaryota</taxon>
        <taxon>Viridiplantae</taxon>
        <taxon>Streptophyta</taxon>
        <taxon>Embryophyta</taxon>
        <taxon>Tracheophyta</taxon>
        <taxon>Spermatophyta</taxon>
        <taxon>Magnoliopsida</taxon>
        <taxon>eudicotyledons</taxon>
        <taxon>Gunneridae</taxon>
        <taxon>Pentapetalae</taxon>
        <taxon>asterids</taxon>
        <taxon>campanulids</taxon>
        <taxon>Asterales</taxon>
        <taxon>Asteraceae</taxon>
        <taxon>Asteroideae</taxon>
        <taxon>Anthemideae</taxon>
        <taxon>Anthemidinae</taxon>
        <taxon>Tanacetum</taxon>
    </lineage>
</organism>
<protein>
    <submittedName>
        <fullName evidence="1">Uncharacterized protein</fullName>
    </submittedName>
</protein>
<name>A0ABQ5HDZ2_9ASTR</name>
<evidence type="ECO:0000313" key="2">
    <source>
        <dbReference type="Proteomes" id="UP001151760"/>
    </source>
</evidence>
<reference evidence="1" key="2">
    <citation type="submission" date="2022-01" db="EMBL/GenBank/DDBJ databases">
        <authorList>
            <person name="Yamashiro T."/>
            <person name="Shiraishi A."/>
            <person name="Satake H."/>
            <person name="Nakayama K."/>
        </authorList>
    </citation>
    <scope>NUCLEOTIDE SEQUENCE</scope>
</reference>
<keyword evidence="2" id="KW-1185">Reference proteome</keyword>
<dbReference type="EMBL" id="BQNB010019513">
    <property type="protein sequence ID" value="GJT86103.1"/>
    <property type="molecule type" value="Genomic_DNA"/>
</dbReference>
<gene>
    <name evidence="1" type="ORF">Tco_1067820</name>
</gene>
<dbReference type="Proteomes" id="UP001151760">
    <property type="component" value="Unassembled WGS sequence"/>
</dbReference>
<evidence type="ECO:0000313" key="1">
    <source>
        <dbReference type="EMBL" id="GJT86103.1"/>
    </source>
</evidence>
<sequence>MSQHKPETKKGTAKKQVEVEKAKVLEKTTKVEIVNEKRTVKPSSNFYDRRVKISKPLSEEEKKLVEYIWSDSCPEGDIVFAKKGLELECLWFLSLYLEIKVAAHVIDAWSDVLNHEDKYRANHSITSHVYYWTEMLNAEINIIDNINNDVEDISVRYGAYAMALVRFIQLYL</sequence>